<evidence type="ECO:0000259" key="4">
    <source>
        <dbReference type="Pfam" id="PF13407"/>
    </source>
</evidence>
<proteinExistence type="predicted"/>
<dbReference type="GO" id="GO:0030246">
    <property type="term" value="F:carbohydrate binding"/>
    <property type="evidence" value="ECO:0007669"/>
    <property type="project" value="TreeGrafter"/>
</dbReference>
<protein>
    <submittedName>
        <fullName evidence="5">Multiple sugar-binding periplasmic receptor ChvE</fullName>
    </submittedName>
</protein>
<keyword evidence="2 3" id="KW-0732">Signal</keyword>
<dbReference type="AlphaFoldDB" id="A0A136WEP9"/>
<dbReference type="STRING" id="36847.CLNEO_14650"/>
<dbReference type="PANTHER" id="PTHR30036">
    <property type="entry name" value="D-XYLOSE-BINDING PERIPLASMIC PROTEIN"/>
    <property type="match status" value="1"/>
</dbReference>
<comment type="subcellular location">
    <subcellularLocation>
        <location evidence="1">Cell envelope</location>
    </subcellularLocation>
</comment>
<feature type="chain" id="PRO_5039432254" evidence="3">
    <location>
        <begin position="19"/>
        <end position="368"/>
    </location>
</feature>
<dbReference type="OrthoDB" id="9769193at2"/>
<dbReference type="Proteomes" id="UP000070539">
    <property type="component" value="Unassembled WGS sequence"/>
</dbReference>
<dbReference type="NCBIfam" id="NF040907">
    <property type="entry name" value="ChvE"/>
    <property type="match status" value="1"/>
</dbReference>
<dbReference type="CDD" id="cd19994">
    <property type="entry name" value="PBP1_ChvE"/>
    <property type="match status" value="1"/>
</dbReference>
<evidence type="ECO:0000313" key="6">
    <source>
        <dbReference type="Proteomes" id="UP000070539"/>
    </source>
</evidence>
<evidence type="ECO:0000256" key="2">
    <source>
        <dbReference type="ARBA" id="ARBA00022729"/>
    </source>
</evidence>
<gene>
    <name evidence="5" type="primary">chvE</name>
    <name evidence="5" type="ORF">CLNEO_14650</name>
</gene>
<dbReference type="PROSITE" id="PS51257">
    <property type="entry name" value="PROKAR_LIPOPROTEIN"/>
    <property type="match status" value="1"/>
</dbReference>
<accession>A0A136WEP9</accession>
<dbReference type="EMBL" id="LRVM01000004">
    <property type="protein sequence ID" value="KXL52923.1"/>
    <property type="molecule type" value="Genomic_DNA"/>
</dbReference>
<dbReference type="InterPro" id="IPR050555">
    <property type="entry name" value="Bact_Solute-Bind_Prot2"/>
</dbReference>
<evidence type="ECO:0000256" key="1">
    <source>
        <dbReference type="ARBA" id="ARBA00004196"/>
    </source>
</evidence>
<dbReference type="Pfam" id="PF13407">
    <property type="entry name" value="Peripla_BP_4"/>
    <property type="match status" value="1"/>
</dbReference>
<dbReference type="PANTHER" id="PTHR30036:SF1">
    <property type="entry name" value="D-XYLOSE-BINDING PERIPLASMIC PROTEIN"/>
    <property type="match status" value="1"/>
</dbReference>
<dbReference type="InterPro" id="IPR025997">
    <property type="entry name" value="SBP_2_dom"/>
</dbReference>
<reference evidence="5 6" key="1">
    <citation type="submission" date="2016-01" db="EMBL/GenBank/DDBJ databases">
        <title>Genome sequence of Clostridium neopropionicum X4, DSM-3847.</title>
        <authorList>
            <person name="Poehlein A."/>
            <person name="Beck M.H."/>
            <person name="Bengelsdorf F.R."/>
            <person name="Daniel R."/>
            <person name="Duerre P."/>
        </authorList>
    </citation>
    <scope>NUCLEOTIDE SEQUENCE [LARGE SCALE GENOMIC DNA]</scope>
    <source>
        <strain evidence="5 6">DSM-3847</strain>
    </source>
</reference>
<evidence type="ECO:0000256" key="3">
    <source>
        <dbReference type="SAM" id="SignalP"/>
    </source>
</evidence>
<dbReference type="InterPro" id="IPR049784">
    <property type="entry name" value="ChvE-like"/>
</dbReference>
<feature type="domain" description="Periplasmic binding protein" evidence="4">
    <location>
        <begin position="42"/>
        <end position="320"/>
    </location>
</feature>
<dbReference type="Gene3D" id="3.40.50.2300">
    <property type="match status" value="2"/>
</dbReference>
<evidence type="ECO:0000313" key="5">
    <source>
        <dbReference type="EMBL" id="KXL52923.1"/>
    </source>
</evidence>
<dbReference type="InterPro" id="IPR028082">
    <property type="entry name" value="Peripla_BP_I"/>
</dbReference>
<organism evidence="5 6">
    <name type="scientific">Anaerotignum neopropionicum</name>
    <dbReference type="NCBI Taxonomy" id="36847"/>
    <lineage>
        <taxon>Bacteria</taxon>
        <taxon>Bacillati</taxon>
        <taxon>Bacillota</taxon>
        <taxon>Clostridia</taxon>
        <taxon>Lachnospirales</taxon>
        <taxon>Anaerotignaceae</taxon>
        <taxon>Anaerotignum</taxon>
    </lineage>
</organism>
<dbReference type="SUPFAM" id="SSF53822">
    <property type="entry name" value="Periplasmic binding protein-like I"/>
    <property type="match status" value="1"/>
</dbReference>
<keyword evidence="5" id="KW-0675">Receptor</keyword>
<keyword evidence="6" id="KW-1185">Reference proteome</keyword>
<dbReference type="RefSeq" id="WP_066086750.1">
    <property type="nucleotide sequence ID" value="NZ_LRVM01000004.1"/>
</dbReference>
<feature type="signal peptide" evidence="3">
    <location>
        <begin position="1"/>
        <end position="18"/>
    </location>
</feature>
<dbReference type="PATRIC" id="fig|36847.3.peg.1705"/>
<dbReference type="GO" id="GO:0030288">
    <property type="term" value="C:outer membrane-bounded periplasmic space"/>
    <property type="evidence" value="ECO:0007669"/>
    <property type="project" value="TreeGrafter"/>
</dbReference>
<name>A0A136WEP9_9FIRM</name>
<sequence length="368" mass="38927">MKKILAMLLSATLIFSLAACGGGKTDAGAGADNADSADVVKIGVSMPTQSLQRWNQDGSNMKASLEDAGYAVDLQYAGDNDIPTQVSQIENMISGGCKVLVIAAIDGSSLTEVLKGAKDAGIPVIAYDRLIMNSDAVSYYATFDNYKVGTLQGTYIKDALDLDNQAGPFNIELVTGAPDDNNVNFFFGGAMDVLNPYIESGKLVVKSGQTEKAQVATPNWSTEESQKRFENIITSVGYDPSGVKLDAVLCSNDSTAIGVTNALVGAGYAAENFPVITGQDCDKPAVKNMIAGLQSMSVFKDTRTLASKVVAMVDAIVKGSEPEINDTQTYDNGTGIIPSYLCDPVFANIDNYKELLIDSGYYAEADLK</sequence>
<comment type="caution">
    <text evidence="5">The sequence shown here is derived from an EMBL/GenBank/DDBJ whole genome shotgun (WGS) entry which is preliminary data.</text>
</comment>